<dbReference type="InterPro" id="IPR038109">
    <property type="entry name" value="DNA_bind_recomb_sf"/>
</dbReference>
<dbReference type="GO" id="GO:0003677">
    <property type="term" value="F:DNA binding"/>
    <property type="evidence" value="ECO:0007669"/>
    <property type="project" value="InterPro"/>
</dbReference>
<dbReference type="Gene3D" id="3.90.1750.20">
    <property type="entry name" value="Putative Large Serine Recombinase, Chain B, Domain 2"/>
    <property type="match status" value="1"/>
</dbReference>
<dbReference type="PROSITE" id="PS51737">
    <property type="entry name" value="RECOMBINASE_DNA_BIND"/>
    <property type="match status" value="1"/>
</dbReference>
<dbReference type="RefSeq" id="WP_014271468.1">
    <property type="nucleotide sequence ID" value="NZ_FMKA01000006.1"/>
</dbReference>
<evidence type="ECO:0000259" key="1">
    <source>
        <dbReference type="PROSITE" id="PS51737"/>
    </source>
</evidence>
<protein>
    <recommendedName>
        <fullName evidence="1">Recombinase domain-containing protein</fullName>
    </recommendedName>
</protein>
<sequence>MSHVPYGYRIENGKAVIDEEKAKQVKKIYKAYLSGLAYVPAAEAAGLKLYHTGAKKMMQNKHYLGDDYYPAIIDNETFVAAEAERVKRQAKLGRVFDDKPAKVSKIATGFKMPKVQIKYDDPFTQAEYVYSLIESEVDV</sequence>
<accession>A0A1D3TSH6</accession>
<dbReference type="STRING" id="1619234.SAMN05421730_100687"/>
<dbReference type="GO" id="GO:0000150">
    <property type="term" value="F:DNA strand exchange activity"/>
    <property type="evidence" value="ECO:0007669"/>
    <property type="project" value="InterPro"/>
</dbReference>
<dbReference type="Proteomes" id="UP000199315">
    <property type="component" value="Unassembled WGS sequence"/>
</dbReference>
<proteinExistence type="predicted"/>
<name>A0A1D3TSH6_9FIRM</name>
<dbReference type="OrthoDB" id="2188903at2"/>
<keyword evidence="3" id="KW-1185">Reference proteome</keyword>
<organism evidence="2 3">
    <name type="scientific">Anaerobium acetethylicum</name>
    <dbReference type="NCBI Taxonomy" id="1619234"/>
    <lineage>
        <taxon>Bacteria</taxon>
        <taxon>Bacillati</taxon>
        <taxon>Bacillota</taxon>
        <taxon>Clostridia</taxon>
        <taxon>Lachnospirales</taxon>
        <taxon>Lachnospiraceae</taxon>
        <taxon>Anaerobium</taxon>
    </lineage>
</organism>
<dbReference type="InterPro" id="IPR011109">
    <property type="entry name" value="DNA_bind_recombinase_dom"/>
</dbReference>
<dbReference type="AlphaFoldDB" id="A0A1D3TSH6"/>
<feature type="domain" description="Recombinase" evidence="1">
    <location>
        <begin position="5"/>
        <end position="91"/>
    </location>
</feature>
<dbReference type="EMBL" id="FMKA01000006">
    <property type="protein sequence ID" value="SCP96796.1"/>
    <property type="molecule type" value="Genomic_DNA"/>
</dbReference>
<reference evidence="2 3" key="1">
    <citation type="submission" date="2016-09" db="EMBL/GenBank/DDBJ databases">
        <authorList>
            <person name="Capua I."/>
            <person name="De Benedictis P."/>
            <person name="Joannis T."/>
            <person name="Lombin L.H."/>
            <person name="Cattoli G."/>
        </authorList>
    </citation>
    <scope>NUCLEOTIDE SEQUENCE [LARGE SCALE GENOMIC DNA]</scope>
    <source>
        <strain evidence="2 3">GluBS11</strain>
    </source>
</reference>
<evidence type="ECO:0000313" key="2">
    <source>
        <dbReference type="EMBL" id="SCP96796.1"/>
    </source>
</evidence>
<evidence type="ECO:0000313" key="3">
    <source>
        <dbReference type="Proteomes" id="UP000199315"/>
    </source>
</evidence>
<gene>
    <name evidence="2" type="ORF">SAMN05421730_100687</name>
</gene>